<dbReference type="GO" id="GO:0005524">
    <property type="term" value="F:ATP binding"/>
    <property type="evidence" value="ECO:0007669"/>
    <property type="project" value="UniProtKB-KW"/>
</dbReference>
<accession>A0A833N653</accession>
<dbReference type="InterPro" id="IPR010918">
    <property type="entry name" value="PurM-like_C_dom"/>
</dbReference>
<keyword evidence="9 15" id="KW-0658">Purine biosynthesis</keyword>
<sequence>MTTQNYEKAGVNIVAGENLVEKIKEINPAIGGFAGLYAFDEERSLVACTDGVGTKLELGIKMERFEDLGQDLVAMSVNDLIVCGARPLFFLDYFATGKLDVNVAHRVIKGIVRACKESGCLLLGGETAEMPGFYDNNKFDLAGFAVGEVFNNEIIDGKDIVEGDIIVGLPSSGFHANGYSLVRKIMHDHHIDLNSPFADKTIGDYLTEPTRLYVKDILRLKKQMKIKGMAHITGGGLTNISRILPSHVTYSIEKNNIPTPPIIKYFQEIGNISEEEAFIVWNMGMGFTLIIDRKDVITLKELLPESFIVGKISKK</sequence>
<evidence type="ECO:0000256" key="1">
    <source>
        <dbReference type="ARBA" id="ARBA00004496"/>
    </source>
</evidence>
<dbReference type="GO" id="GO:0006189">
    <property type="term" value="P:'de novo' IMP biosynthetic process"/>
    <property type="evidence" value="ECO:0007669"/>
    <property type="project" value="UniProtKB-UniRule"/>
</dbReference>
<feature type="domain" description="PurM-like N-terminal" evidence="16">
    <location>
        <begin position="34"/>
        <end position="149"/>
    </location>
</feature>
<reference evidence="18 19" key="1">
    <citation type="submission" date="2019-10" db="EMBL/GenBank/DDBJ databases">
        <title>New genus of Silvanigrellaceae.</title>
        <authorList>
            <person name="Pitt A."/>
            <person name="Hahn M.W."/>
        </authorList>
    </citation>
    <scope>NUCLEOTIDE SEQUENCE [LARGE SCALE GENOMIC DNA]</scope>
    <source>
        <strain evidence="18 19">33A1-SZDP</strain>
    </source>
</reference>
<protein>
    <recommendedName>
        <fullName evidence="5 15">Phosphoribosylformylglycinamidine cyclo-ligase</fullName>
        <ecNumber evidence="4 15">6.3.3.1</ecNumber>
    </recommendedName>
    <alternativeName>
        <fullName evidence="12 15">AIR synthase</fullName>
    </alternativeName>
    <alternativeName>
        <fullName evidence="13 15">AIRS</fullName>
    </alternativeName>
    <alternativeName>
        <fullName evidence="11 15">Phosphoribosyl-aminoimidazole synthetase</fullName>
    </alternativeName>
</protein>
<evidence type="ECO:0000259" key="16">
    <source>
        <dbReference type="Pfam" id="PF00586"/>
    </source>
</evidence>
<dbReference type="Gene3D" id="3.30.1330.10">
    <property type="entry name" value="PurM-like, N-terminal domain"/>
    <property type="match status" value="1"/>
</dbReference>
<dbReference type="Pfam" id="PF00586">
    <property type="entry name" value="AIRS"/>
    <property type="match status" value="1"/>
</dbReference>
<dbReference type="UniPathway" id="UPA00074">
    <property type="reaction ID" value="UER00129"/>
</dbReference>
<comment type="catalytic activity">
    <reaction evidence="14 15">
        <text>2-formamido-N(1)-(5-O-phospho-beta-D-ribosyl)acetamidine + ATP = 5-amino-1-(5-phospho-beta-D-ribosyl)imidazole + ADP + phosphate + H(+)</text>
        <dbReference type="Rhea" id="RHEA:23032"/>
        <dbReference type="ChEBI" id="CHEBI:15378"/>
        <dbReference type="ChEBI" id="CHEBI:30616"/>
        <dbReference type="ChEBI" id="CHEBI:43474"/>
        <dbReference type="ChEBI" id="CHEBI:137981"/>
        <dbReference type="ChEBI" id="CHEBI:147287"/>
        <dbReference type="ChEBI" id="CHEBI:456216"/>
        <dbReference type="EC" id="6.3.3.1"/>
    </reaction>
</comment>
<dbReference type="InterPro" id="IPR004733">
    <property type="entry name" value="PurM_cligase"/>
</dbReference>
<dbReference type="Gene3D" id="3.90.650.10">
    <property type="entry name" value="PurM-like C-terminal domain"/>
    <property type="match status" value="1"/>
</dbReference>
<dbReference type="RefSeq" id="WP_152212317.1">
    <property type="nucleotide sequence ID" value="NZ_WFLN01000005.1"/>
</dbReference>
<feature type="domain" description="PurM-like C-terminal" evidence="17">
    <location>
        <begin position="162"/>
        <end position="295"/>
    </location>
</feature>
<keyword evidence="10 15" id="KW-0067">ATP-binding</keyword>
<comment type="similarity">
    <text evidence="3 15">Belongs to the AIR synthase family.</text>
</comment>
<dbReference type="EC" id="6.3.3.1" evidence="4 15"/>
<dbReference type="GO" id="GO:0046084">
    <property type="term" value="P:adenine biosynthetic process"/>
    <property type="evidence" value="ECO:0007669"/>
    <property type="project" value="TreeGrafter"/>
</dbReference>
<dbReference type="NCBIfam" id="TIGR00878">
    <property type="entry name" value="purM"/>
    <property type="match status" value="1"/>
</dbReference>
<dbReference type="HAMAP" id="MF_00741">
    <property type="entry name" value="AIRS"/>
    <property type="match status" value="1"/>
</dbReference>
<evidence type="ECO:0000256" key="7">
    <source>
        <dbReference type="ARBA" id="ARBA00022598"/>
    </source>
</evidence>
<comment type="subcellular location">
    <subcellularLocation>
        <location evidence="1 15">Cytoplasm</location>
    </subcellularLocation>
</comment>
<evidence type="ECO:0000256" key="14">
    <source>
        <dbReference type="ARBA" id="ARBA00049057"/>
    </source>
</evidence>
<name>A0A833N653_9BACT</name>
<comment type="caution">
    <text evidence="18">The sequence shown here is derived from an EMBL/GenBank/DDBJ whole genome shotgun (WGS) entry which is preliminary data.</text>
</comment>
<evidence type="ECO:0000256" key="9">
    <source>
        <dbReference type="ARBA" id="ARBA00022755"/>
    </source>
</evidence>
<evidence type="ECO:0000256" key="10">
    <source>
        <dbReference type="ARBA" id="ARBA00022840"/>
    </source>
</evidence>
<dbReference type="PANTHER" id="PTHR10520:SF12">
    <property type="entry name" value="TRIFUNCTIONAL PURINE BIOSYNTHETIC PROTEIN ADENOSINE-3"/>
    <property type="match status" value="1"/>
</dbReference>
<dbReference type="AlphaFoldDB" id="A0A833N653"/>
<evidence type="ECO:0000256" key="5">
    <source>
        <dbReference type="ARBA" id="ARBA00020367"/>
    </source>
</evidence>
<dbReference type="FunFam" id="3.90.650.10:FF:000011">
    <property type="entry name" value="Phosphoribosylformylglycinamidine cyclo-ligase"/>
    <property type="match status" value="1"/>
</dbReference>
<dbReference type="SUPFAM" id="SSF56042">
    <property type="entry name" value="PurM C-terminal domain-like"/>
    <property type="match status" value="1"/>
</dbReference>
<evidence type="ECO:0000256" key="12">
    <source>
        <dbReference type="ARBA" id="ARBA00032931"/>
    </source>
</evidence>
<dbReference type="Pfam" id="PF02769">
    <property type="entry name" value="AIRS_C"/>
    <property type="match status" value="1"/>
</dbReference>
<evidence type="ECO:0000313" key="18">
    <source>
        <dbReference type="EMBL" id="KAB8032124.1"/>
    </source>
</evidence>
<evidence type="ECO:0000256" key="2">
    <source>
        <dbReference type="ARBA" id="ARBA00004686"/>
    </source>
</evidence>
<evidence type="ECO:0000259" key="17">
    <source>
        <dbReference type="Pfam" id="PF02769"/>
    </source>
</evidence>
<keyword evidence="19" id="KW-1185">Reference proteome</keyword>
<keyword evidence="8 15" id="KW-0547">Nucleotide-binding</keyword>
<comment type="pathway">
    <text evidence="2 15">Purine metabolism; IMP biosynthesis via de novo pathway; 5-amino-1-(5-phospho-D-ribosyl)imidazole from N(2)-formyl-N(1)-(5-phospho-D-ribosyl)glycinamide: step 2/2.</text>
</comment>
<dbReference type="SUPFAM" id="SSF55326">
    <property type="entry name" value="PurM N-terminal domain-like"/>
    <property type="match status" value="1"/>
</dbReference>
<dbReference type="GO" id="GO:0004637">
    <property type="term" value="F:phosphoribosylamine-glycine ligase activity"/>
    <property type="evidence" value="ECO:0007669"/>
    <property type="project" value="TreeGrafter"/>
</dbReference>
<proteinExistence type="inferred from homology"/>
<dbReference type="GO" id="GO:0005829">
    <property type="term" value="C:cytosol"/>
    <property type="evidence" value="ECO:0007669"/>
    <property type="project" value="TreeGrafter"/>
</dbReference>
<gene>
    <name evidence="15" type="primary">purM</name>
    <name evidence="18" type="ORF">GCL57_05610</name>
</gene>
<evidence type="ECO:0000256" key="6">
    <source>
        <dbReference type="ARBA" id="ARBA00022490"/>
    </source>
</evidence>
<dbReference type="EMBL" id="WFLN01000005">
    <property type="protein sequence ID" value="KAB8032124.1"/>
    <property type="molecule type" value="Genomic_DNA"/>
</dbReference>
<evidence type="ECO:0000256" key="11">
    <source>
        <dbReference type="ARBA" id="ARBA00031908"/>
    </source>
</evidence>
<organism evidence="18 19">
    <name type="scientific">Fluviispira multicolorata</name>
    <dbReference type="NCBI Taxonomy" id="2654512"/>
    <lineage>
        <taxon>Bacteria</taxon>
        <taxon>Pseudomonadati</taxon>
        <taxon>Bdellovibrionota</taxon>
        <taxon>Oligoflexia</taxon>
        <taxon>Silvanigrellales</taxon>
        <taxon>Silvanigrellaceae</taxon>
        <taxon>Fluviispira</taxon>
    </lineage>
</organism>
<dbReference type="PANTHER" id="PTHR10520">
    <property type="entry name" value="TRIFUNCTIONAL PURINE BIOSYNTHETIC PROTEIN ADENOSINE-3-RELATED"/>
    <property type="match status" value="1"/>
</dbReference>
<evidence type="ECO:0000256" key="15">
    <source>
        <dbReference type="HAMAP-Rule" id="MF_00741"/>
    </source>
</evidence>
<dbReference type="InterPro" id="IPR036921">
    <property type="entry name" value="PurM-like_N_sf"/>
</dbReference>
<evidence type="ECO:0000256" key="13">
    <source>
        <dbReference type="ARBA" id="ARBA00033093"/>
    </source>
</evidence>
<dbReference type="GO" id="GO:0004641">
    <property type="term" value="F:phosphoribosylformylglycinamidine cyclo-ligase activity"/>
    <property type="evidence" value="ECO:0007669"/>
    <property type="project" value="UniProtKB-UniRule"/>
</dbReference>
<dbReference type="CDD" id="cd02196">
    <property type="entry name" value="PurM"/>
    <property type="match status" value="1"/>
</dbReference>
<evidence type="ECO:0000256" key="4">
    <source>
        <dbReference type="ARBA" id="ARBA00013047"/>
    </source>
</evidence>
<dbReference type="InterPro" id="IPR036676">
    <property type="entry name" value="PurM-like_C_sf"/>
</dbReference>
<evidence type="ECO:0000256" key="3">
    <source>
        <dbReference type="ARBA" id="ARBA00010280"/>
    </source>
</evidence>
<evidence type="ECO:0000313" key="19">
    <source>
        <dbReference type="Proteomes" id="UP000442694"/>
    </source>
</evidence>
<dbReference type="InterPro" id="IPR016188">
    <property type="entry name" value="PurM-like_N"/>
</dbReference>
<keyword evidence="6 15" id="KW-0963">Cytoplasm</keyword>
<keyword evidence="7 15" id="KW-0436">Ligase</keyword>
<evidence type="ECO:0000256" key="8">
    <source>
        <dbReference type="ARBA" id="ARBA00022741"/>
    </source>
</evidence>
<dbReference type="Proteomes" id="UP000442694">
    <property type="component" value="Unassembled WGS sequence"/>
</dbReference>